<keyword evidence="1" id="KW-0677">Repeat</keyword>
<evidence type="ECO:0000259" key="4">
    <source>
        <dbReference type="PROSITE" id="PS51371"/>
    </source>
</evidence>
<keyword evidence="2 3" id="KW-0129">CBS domain</keyword>
<dbReference type="SUPFAM" id="SSF54631">
    <property type="entry name" value="CBS-domain pair"/>
    <property type="match status" value="2"/>
</dbReference>
<evidence type="ECO:0000313" key="6">
    <source>
        <dbReference type="Proteomes" id="UP000017836"/>
    </source>
</evidence>
<proteinExistence type="predicted"/>
<organism evidence="5 6">
    <name type="scientific">Amborella trichopoda</name>
    <dbReference type="NCBI Taxonomy" id="13333"/>
    <lineage>
        <taxon>Eukaryota</taxon>
        <taxon>Viridiplantae</taxon>
        <taxon>Streptophyta</taxon>
        <taxon>Embryophyta</taxon>
        <taxon>Tracheophyta</taxon>
        <taxon>Spermatophyta</taxon>
        <taxon>Magnoliopsida</taxon>
        <taxon>Amborellales</taxon>
        <taxon>Amborellaceae</taxon>
        <taxon>Amborella</taxon>
    </lineage>
</organism>
<dbReference type="InterPro" id="IPR050511">
    <property type="entry name" value="AMPK_gamma/SDS23_families"/>
</dbReference>
<dbReference type="Gene3D" id="3.10.580.10">
    <property type="entry name" value="CBS-domain"/>
    <property type="match status" value="2"/>
</dbReference>
<dbReference type="Gramene" id="ERM94651">
    <property type="protein sequence ID" value="ERM94651"/>
    <property type="gene ID" value="AMTR_s00011p00206350"/>
</dbReference>
<sequence>MHERCILGAPIGVDADSSTENSMDRDIGLIEFSSMVLWAIEEVEKAESELCSKSGSFFSMLDQLPNIGRAKIGELARTFRWGPFLPVQLSDSLLHVLLLLSKHRLKAAPVIDRSDSRIVGFVTQHAAVQLLLHCSGLEWFDSIANKPLSDFGYEKRGPVIHLHGDQSVAEGLHCLWKNRIGGIPILDSKTERLIGNFRSTDVRLLLDNDDIFKNRKKLTMEEFINFDARNENSGLAPLDPIERELGALFSAGALRIKSHFLTKMGNPVTNRLSDTLKQAMEKVAESKNDCLFIMNDGQRVVGMVTLRDMIVQFSPPSLESKGVGGVAGFFETAFQQSDCTIENGSIVCDH</sequence>
<feature type="domain" description="CBS" evidence="4">
    <location>
        <begin position="78"/>
        <end position="142"/>
    </location>
</feature>
<dbReference type="Proteomes" id="UP000017836">
    <property type="component" value="Unassembled WGS sequence"/>
</dbReference>
<dbReference type="InterPro" id="IPR046342">
    <property type="entry name" value="CBS_dom_sf"/>
</dbReference>
<keyword evidence="6" id="KW-1185">Reference proteome</keyword>
<dbReference type="HOGENOM" id="CLU_036145_3_0_1"/>
<dbReference type="PANTHER" id="PTHR13780">
    <property type="entry name" value="AMP-ACTIVATED PROTEIN KINASE, GAMMA REGULATORY SUBUNIT"/>
    <property type="match status" value="1"/>
</dbReference>
<evidence type="ECO:0000256" key="2">
    <source>
        <dbReference type="ARBA" id="ARBA00023122"/>
    </source>
</evidence>
<dbReference type="AlphaFoldDB" id="W1NGR2"/>
<accession>W1NGR2</accession>
<dbReference type="PANTHER" id="PTHR13780:SF124">
    <property type="entry name" value="OS01G0633400 PROTEIN"/>
    <property type="match status" value="1"/>
</dbReference>
<gene>
    <name evidence="5" type="ORF">AMTR_s00011p00206350</name>
</gene>
<dbReference type="STRING" id="13333.W1NGR2"/>
<feature type="domain" description="CBS" evidence="4">
    <location>
        <begin position="261"/>
        <end position="320"/>
    </location>
</feature>
<dbReference type="eggNOG" id="KOG1764">
    <property type="taxonomic scope" value="Eukaryota"/>
</dbReference>
<dbReference type="PROSITE" id="PS51371">
    <property type="entry name" value="CBS"/>
    <property type="match status" value="2"/>
</dbReference>
<evidence type="ECO:0000256" key="1">
    <source>
        <dbReference type="ARBA" id="ARBA00022737"/>
    </source>
</evidence>
<protein>
    <recommendedName>
        <fullName evidence="4">CBS domain-containing protein</fullName>
    </recommendedName>
</protein>
<dbReference type="OMA" id="VEHGQMI"/>
<name>W1NGR2_AMBTC</name>
<dbReference type="InterPro" id="IPR000644">
    <property type="entry name" value="CBS_dom"/>
</dbReference>
<evidence type="ECO:0000313" key="5">
    <source>
        <dbReference type="EMBL" id="ERM94651.1"/>
    </source>
</evidence>
<dbReference type="SMART" id="SM00116">
    <property type="entry name" value="CBS"/>
    <property type="match status" value="3"/>
</dbReference>
<dbReference type="Pfam" id="PF00571">
    <property type="entry name" value="CBS"/>
    <property type="match status" value="2"/>
</dbReference>
<dbReference type="CDD" id="cd02205">
    <property type="entry name" value="CBS_pair_SF"/>
    <property type="match status" value="1"/>
</dbReference>
<dbReference type="EMBL" id="KI397507">
    <property type="protein sequence ID" value="ERM94651.1"/>
    <property type="molecule type" value="Genomic_DNA"/>
</dbReference>
<reference evidence="6" key="1">
    <citation type="journal article" date="2013" name="Science">
        <title>The Amborella genome and the evolution of flowering plants.</title>
        <authorList>
            <consortium name="Amborella Genome Project"/>
        </authorList>
    </citation>
    <scope>NUCLEOTIDE SEQUENCE [LARGE SCALE GENOMIC DNA]</scope>
</reference>
<evidence type="ECO:0000256" key="3">
    <source>
        <dbReference type="PROSITE-ProRule" id="PRU00703"/>
    </source>
</evidence>